<dbReference type="InterPro" id="IPR029039">
    <property type="entry name" value="Flavoprotein-like_sf"/>
</dbReference>
<proteinExistence type="predicted"/>
<dbReference type="PATRIC" id="fig|1261.5.peg.637"/>
<evidence type="ECO:0000313" key="2">
    <source>
        <dbReference type="EMBL" id="KXI13643.1"/>
    </source>
</evidence>
<dbReference type="EMBL" id="LSQZ01000019">
    <property type="protein sequence ID" value="KXI13643.1"/>
    <property type="molecule type" value="Genomic_DNA"/>
</dbReference>
<evidence type="ECO:0000313" key="3">
    <source>
        <dbReference type="Proteomes" id="UP000070326"/>
    </source>
</evidence>
<dbReference type="PROSITE" id="PS00201">
    <property type="entry name" value="FLAVODOXIN"/>
    <property type="match status" value="1"/>
</dbReference>
<gene>
    <name evidence="2" type="ORF">HMPREF3195_00632</name>
</gene>
<comment type="caution">
    <text evidence="2">The sequence shown here is derived from an EMBL/GenBank/DDBJ whole genome shotgun (WGS) entry which is preliminary data.</text>
</comment>
<dbReference type="GO" id="GO:0016651">
    <property type="term" value="F:oxidoreductase activity, acting on NAD(P)H"/>
    <property type="evidence" value="ECO:0007669"/>
    <property type="project" value="UniProtKB-ARBA"/>
</dbReference>
<organism evidence="2 3">
    <name type="scientific">Peptostreptococcus anaerobius</name>
    <dbReference type="NCBI Taxonomy" id="1261"/>
    <lineage>
        <taxon>Bacteria</taxon>
        <taxon>Bacillati</taxon>
        <taxon>Bacillota</taxon>
        <taxon>Clostridia</taxon>
        <taxon>Peptostreptococcales</taxon>
        <taxon>Peptostreptococcaceae</taxon>
        <taxon>Peptostreptococcus</taxon>
    </lineage>
</organism>
<dbReference type="AlphaFoldDB" id="A0A135YW58"/>
<name>A0A135YW58_9FIRM</name>
<dbReference type="GO" id="GO:0010181">
    <property type="term" value="F:FMN binding"/>
    <property type="evidence" value="ECO:0007669"/>
    <property type="project" value="InterPro"/>
</dbReference>
<dbReference type="Gene3D" id="3.40.50.360">
    <property type="match status" value="1"/>
</dbReference>
<dbReference type="PANTHER" id="PTHR43717">
    <property type="entry name" value="ANAEROBIC NITRIC OXIDE REDUCTASE FLAVORUBREDOXIN"/>
    <property type="match status" value="1"/>
</dbReference>
<dbReference type="eggNOG" id="COG0716">
    <property type="taxonomic scope" value="Bacteria"/>
</dbReference>
<dbReference type="PROSITE" id="PS50902">
    <property type="entry name" value="FLAVODOXIN_LIKE"/>
    <property type="match status" value="1"/>
</dbReference>
<protein>
    <submittedName>
        <fullName evidence="2">Putative flavodoxin</fullName>
    </submittedName>
</protein>
<accession>A0A135YW58</accession>
<dbReference type="GO" id="GO:0009055">
    <property type="term" value="F:electron transfer activity"/>
    <property type="evidence" value="ECO:0007669"/>
    <property type="project" value="InterPro"/>
</dbReference>
<evidence type="ECO:0000259" key="1">
    <source>
        <dbReference type="PROSITE" id="PS50902"/>
    </source>
</evidence>
<dbReference type="Pfam" id="PF00258">
    <property type="entry name" value="Flavodoxin_1"/>
    <property type="match status" value="1"/>
</dbReference>
<dbReference type="InterPro" id="IPR001226">
    <property type="entry name" value="Flavodoxin_CS"/>
</dbReference>
<reference evidence="2 3" key="1">
    <citation type="submission" date="2016-02" db="EMBL/GenBank/DDBJ databases">
        <authorList>
            <person name="Wen L."/>
            <person name="He K."/>
            <person name="Yang H."/>
        </authorList>
    </citation>
    <scope>NUCLEOTIDE SEQUENCE [LARGE SCALE GENOMIC DNA]</scope>
    <source>
        <strain evidence="2 3">MJR8628A</strain>
    </source>
</reference>
<dbReference type="STRING" id="1261.HMPREF3195_00632"/>
<dbReference type="Proteomes" id="UP000070326">
    <property type="component" value="Unassembled WGS sequence"/>
</dbReference>
<dbReference type="RefSeq" id="WP_021934979.1">
    <property type="nucleotide sequence ID" value="NZ_CAXUJS010000023.1"/>
</dbReference>
<sequence length="137" mass="14669">MKLGIVYWTSGGNTEDLANRLKETAQGKGIEVIMSDVDSADKDSILGCDVVAFGSPAQGTEEISPEMEDLMDSINDEIKDKKVLLFGSYGWGGGEYMEAWQETIESKGAKLATAPVVCLEAPDDEAFAKIDDALASL</sequence>
<dbReference type="SUPFAM" id="SSF52218">
    <property type="entry name" value="Flavoproteins"/>
    <property type="match status" value="1"/>
</dbReference>
<feature type="domain" description="Flavodoxin-like" evidence="1">
    <location>
        <begin position="3"/>
        <end position="137"/>
    </location>
</feature>
<dbReference type="PANTHER" id="PTHR43717:SF1">
    <property type="entry name" value="ANAEROBIC NITRIC OXIDE REDUCTASE FLAVORUBREDOXIN"/>
    <property type="match status" value="1"/>
</dbReference>
<dbReference type="InterPro" id="IPR008254">
    <property type="entry name" value="Flavodoxin/NO_synth"/>
</dbReference>